<sequence length="227" mass="25569">MASREAERKALQRAGYKHRPILCHDDTLKAALMAEGLITDAQLDDDVAINEAASRFLMRHCKIGRILPEQSPPLPPKRDRRPHGSRRHQVTHGPTTPYTPEEIAKLNAQCKEDLLGVKYGPYLTPEKRVMADKLGREGSLGSGPLGVRGLHGVIDVGEPGGAYIKDLPPDWEKRRKRWRVPGREEALRWTWDDDEAERHDDDPMTFGEVSQDAMHGLDSMDTEPEDD</sequence>
<gene>
    <name evidence="2" type="ORF">AUC71_02420</name>
</gene>
<dbReference type="Proteomes" id="UP000095042">
    <property type="component" value="Unassembled WGS sequence"/>
</dbReference>
<dbReference type="RefSeq" id="WP_069624730.1">
    <property type="nucleotide sequence ID" value="NZ_LPWD01000415.1"/>
</dbReference>
<protein>
    <submittedName>
        <fullName evidence="2">Uncharacterized protein</fullName>
    </submittedName>
</protein>
<proteinExistence type="predicted"/>
<dbReference type="EMBL" id="LPWD01000415">
    <property type="protein sequence ID" value="ODS02082.1"/>
    <property type="molecule type" value="Genomic_DNA"/>
</dbReference>
<dbReference type="AlphaFoldDB" id="A0A1E3W997"/>
<reference evidence="2 3" key="1">
    <citation type="journal article" date="2016" name="Environ. Microbiol.">
        <title>New Methyloceanibacter diversity from North Sea sediments includes methanotroph containing solely the soluble methane monooxygenase.</title>
        <authorList>
            <person name="Vekeman B."/>
            <person name="Kerckhof F.M."/>
            <person name="Cremers G."/>
            <person name="de Vos P."/>
            <person name="Vandamme P."/>
            <person name="Boon N."/>
            <person name="Op den Camp H.J."/>
            <person name="Heylen K."/>
        </authorList>
    </citation>
    <scope>NUCLEOTIDE SEQUENCE [LARGE SCALE GENOMIC DNA]</scope>
    <source>
        <strain evidence="2 3">R-67177</strain>
    </source>
</reference>
<feature type="region of interest" description="Disordered" evidence="1">
    <location>
        <begin position="191"/>
        <end position="227"/>
    </location>
</feature>
<feature type="compositionally biased region" description="Basic and acidic residues" evidence="1">
    <location>
        <begin position="191"/>
        <end position="202"/>
    </location>
</feature>
<evidence type="ECO:0000313" key="3">
    <source>
        <dbReference type="Proteomes" id="UP000095042"/>
    </source>
</evidence>
<feature type="region of interest" description="Disordered" evidence="1">
    <location>
        <begin position="67"/>
        <end position="100"/>
    </location>
</feature>
<comment type="caution">
    <text evidence="2">The sequence shown here is derived from an EMBL/GenBank/DDBJ whole genome shotgun (WGS) entry which is preliminary data.</text>
</comment>
<evidence type="ECO:0000256" key="1">
    <source>
        <dbReference type="SAM" id="MobiDB-lite"/>
    </source>
</evidence>
<feature type="compositionally biased region" description="Basic residues" evidence="1">
    <location>
        <begin position="78"/>
        <end position="90"/>
    </location>
</feature>
<keyword evidence="3" id="KW-1185">Reference proteome</keyword>
<evidence type="ECO:0000313" key="2">
    <source>
        <dbReference type="EMBL" id="ODS02082.1"/>
    </source>
</evidence>
<organism evidence="2 3">
    <name type="scientific">Methyloceanibacter marginalis</name>
    <dbReference type="NCBI Taxonomy" id="1774971"/>
    <lineage>
        <taxon>Bacteria</taxon>
        <taxon>Pseudomonadati</taxon>
        <taxon>Pseudomonadota</taxon>
        <taxon>Alphaproteobacteria</taxon>
        <taxon>Hyphomicrobiales</taxon>
        <taxon>Hyphomicrobiaceae</taxon>
        <taxon>Methyloceanibacter</taxon>
    </lineage>
</organism>
<name>A0A1E3W997_9HYPH</name>
<accession>A0A1E3W997</accession>